<dbReference type="Proteomes" id="UP000731465">
    <property type="component" value="Unassembled WGS sequence"/>
</dbReference>
<feature type="transmembrane region" description="Helical" evidence="1">
    <location>
        <begin position="297"/>
        <end position="316"/>
    </location>
</feature>
<feature type="transmembrane region" description="Helical" evidence="1">
    <location>
        <begin position="123"/>
        <end position="145"/>
    </location>
</feature>
<feature type="transmembrane region" description="Helical" evidence="1">
    <location>
        <begin position="40"/>
        <end position="63"/>
    </location>
</feature>
<feature type="transmembrane region" description="Helical" evidence="1">
    <location>
        <begin position="151"/>
        <end position="171"/>
    </location>
</feature>
<evidence type="ECO:0000259" key="2">
    <source>
        <dbReference type="Pfam" id="PF07670"/>
    </source>
</evidence>
<dbReference type="InterPro" id="IPR011642">
    <property type="entry name" value="Gate_dom"/>
</dbReference>
<dbReference type="RefSeq" id="WP_219938065.1">
    <property type="nucleotide sequence ID" value="NZ_JAGFNY010000032.1"/>
</dbReference>
<keyword evidence="4" id="KW-1185">Reference proteome</keyword>
<keyword evidence="1" id="KW-1133">Transmembrane helix</keyword>
<protein>
    <recommendedName>
        <fullName evidence="2">Nucleoside transporter/FeoB GTPase Gate domain-containing protein</fullName>
    </recommendedName>
</protein>
<name>A0ABS7DHR8_9GAMM</name>
<dbReference type="InterPro" id="IPR052549">
    <property type="entry name" value="SpmB"/>
</dbReference>
<dbReference type="EMBL" id="JAGFNY010000032">
    <property type="protein sequence ID" value="MBW7570840.1"/>
    <property type="molecule type" value="Genomic_DNA"/>
</dbReference>
<gene>
    <name evidence="3" type="ORF">J5V48_08035</name>
</gene>
<feature type="domain" description="Nucleoside transporter/FeoB GTPase Gate" evidence="2">
    <location>
        <begin position="46"/>
        <end position="141"/>
    </location>
</feature>
<sequence length="350" mass="37347">MKSAPEFCNFFDYTTLLGKFGTIGDTGANFLGKADTSVRYAFMFALSIIPGIMLSLGIMSVATKLGAINAASKILTPVLKPLMGLPGSATMALTGSLQSSDSGAALARDLYENKLITDRQRTIFAAFQFSSGASIGVYLTAIPLILHGLTVAFLTPLAVIIVCKIIGANLIRFMEFVRFGADSQSNTLDHNCLNKISDCSNKSLGQTFVDGAVRGWHLAIEHMLPNVIMAYVLITILQKSGLMSVIGTVLSPVMNIFGLPGEAFAVLIASWLSGLGGVAVAATLFSAGTLNPTELTILTPAIFLIGAQIQYTGRILAVMSIPYRLYKYMFSISIINAVISMIIMSLLLKY</sequence>
<evidence type="ECO:0000256" key="1">
    <source>
        <dbReference type="SAM" id="Phobius"/>
    </source>
</evidence>
<keyword evidence="1" id="KW-0812">Transmembrane</keyword>
<dbReference type="PANTHER" id="PTHR35793">
    <property type="entry name" value="INNER MEMBRANE PROTEIN YJIG"/>
    <property type="match status" value="1"/>
</dbReference>
<feature type="transmembrane region" description="Helical" evidence="1">
    <location>
        <begin position="328"/>
        <end position="348"/>
    </location>
</feature>
<feature type="domain" description="Nucleoside transporter/FeoB GTPase Gate" evidence="2">
    <location>
        <begin position="223"/>
        <end position="309"/>
    </location>
</feature>
<dbReference type="NCBIfam" id="NF007811">
    <property type="entry name" value="PRK10519.1"/>
    <property type="match status" value="1"/>
</dbReference>
<dbReference type="PANTHER" id="PTHR35793:SF2">
    <property type="entry name" value="INNER MEMBRANE PROTEIN YJIG"/>
    <property type="match status" value="1"/>
</dbReference>
<evidence type="ECO:0000313" key="4">
    <source>
        <dbReference type="Proteomes" id="UP000731465"/>
    </source>
</evidence>
<dbReference type="Pfam" id="PF07670">
    <property type="entry name" value="Gate"/>
    <property type="match status" value="2"/>
</dbReference>
<accession>A0ABS7DHR8</accession>
<organism evidence="3 4">
    <name type="scientific">Succinivibrio faecicola</name>
    <dbReference type="NCBI Taxonomy" id="2820300"/>
    <lineage>
        <taxon>Bacteria</taxon>
        <taxon>Pseudomonadati</taxon>
        <taxon>Pseudomonadota</taxon>
        <taxon>Gammaproteobacteria</taxon>
        <taxon>Aeromonadales</taxon>
        <taxon>Succinivibrionaceae</taxon>
        <taxon>Succinivibrio</taxon>
    </lineage>
</organism>
<evidence type="ECO:0000313" key="3">
    <source>
        <dbReference type="EMBL" id="MBW7570840.1"/>
    </source>
</evidence>
<proteinExistence type="predicted"/>
<reference evidence="3 4" key="1">
    <citation type="submission" date="2021-03" db="EMBL/GenBank/DDBJ databases">
        <title>Succinivibrio sp. nov. isolated from feces of cow.</title>
        <authorList>
            <person name="Choi J.-Y."/>
        </authorList>
    </citation>
    <scope>NUCLEOTIDE SEQUENCE [LARGE SCALE GENOMIC DNA]</scope>
    <source>
        <strain evidence="3 4">AGMB01872</strain>
    </source>
</reference>
<feature type="transmembrane region" description="Helical" evidence="1">
    <location>
        <begin position="263"/>
        <end position="285"/>
    </location>
</feature>
<comment type="caution">
    <text evidence="3">The sequence shown here is derived from an EMBL/GenBank/DDBJ whole genome shotgun (WGS) entry which is preliminary data.</text>
</comment>
<keyword evidence="1" id="KW-0472">Membrane</keyword>